<protein>
    <submittedName>
        <fullName evidence="1">Alcohol dehydrogenase class IV</fullName>
    </submittedName>
</protein>
<gene>
    <name evidence="1" type="ORF">J2Z42_000733</name>
</gene>
<evidence type="ECO:0000313" key="1">
    <source>
        <dbReference type="EMBL" id="MBP2032068.1"/>
    </source>
</evidence>
<reference evidence="1 2" key="1">
    <citation type="submission" date="2021-03" db="EMBL/GenBank/DDBJ databases">
        <title>Genomic Encyclopedia of Type Strains, Phase IV (KMG-IV): sequencing the most valuable type-strain genomes for metagenomic binning, comparative biology and taxonomic classification.</title>
        <authorList>
            <person name="Goeker M."/>
        </authorList>
    </citation>
    <scope>NUCLEOTIDE SEQUENCE [LARGE SCALE GENOMIC DNA]</scope>
    <source>
        <strain evidence="1 2">DSM 28783</strain>
    </source>
</reference>
<evidence type="ECO:0000313" key="2">
    <source>
        <dbReference type="Proteomes" id="UP001519307"/>
    </source>
</evidence>
<keyword evidence="2" id="KW-1185">Reference proteome</keyword>
<comment type="caution">
    <text evidence="1">The sequence shown here is derived from an EMBL/GenBank/DDBJ whole genome shotgun (WGS) entry which is preliminary data.</text>
</comment>
<proteinExistence type="predicted"/>
<dbReference type="EMBL" id="JAGGLM010000002">
    <property type="protein sequence ID" value="MBP2032068.1"/>
    <property type="molecule type" value="Genomic_DNA"/>
</dbReference>
<sequence length="102" mass="11879">MISKEYYQYFIDKHACDDRFIRMAKTLGMQDAKKPQDFITMLVKLQETCRVADLKMSGYGIQKSELEKMATNARKTMGGLFMCDPCPLSHEDCVKIYEKSYK</sequence>
<dbReference type="SUPFAM" id="SSF56796">
    <property type="entry name" value="Dehydroquinate synthase-like"/>
    <property type="match status" value="1"/>
</dbReference>
<accession>A0ABS4KPV9</accession>
<organism evidence="1 2">
    <name type="scientific">Clostridium algifaecis</name>
    <dbReference type="NCBI Taxonomy" id="1472040"/>
    <lineage>
        <taxon>Bacteria</taxon>
        <taxon>Bacillati</taxon>
        <taxon>Bacillota</taxon>
        <taxon>Clostridia</taxon>
        <taxon>Eubacteriales</taxon>
        <taxon>Clostridiaceae</taxon>
        <taxon>Clostridium</taxon>
    </lineage>
</organism>
<dbReference type="Gene3D" id="1.20.1090.10">
    <property type="entry name" value="Dehydroquinate synthase-like - alpha domain"/>
    <property type="match status" value="1"/>
</dbReference>
<name>A0ABS4KPV9_9CLOT</name>
<dbReference type="Proteomes" id="UP001519307">
    <property type="component" value="Unassembled WGS sequence"/>
</dbReference>